<evidence type="ECO:0000256" key="5">
    <source>
        <dbReference type="ARBA" id="ARBA00022862"/>
    </source>
</evidence>
<keyword evidence="4 14" id="KW-0575">Peroxidase</keyword>
<dbReference type="GO" id="GO:0045454">
    <property type="term" value="P:cell redox homeostasis"/>
    <property type="evidence" value="ECO:0007669"/>
    <property type="project" value="TreeGrafter"/>
</dbReference>
<dbReference type="CDD" id="cd03017">
    <property type="entry name" value="PRX_BCP"/>
    <property type="match status" value="1"/>
</dbReference>
<organism evidence="14 15">
    <name type="scientific">Parageobacillus toebii</name>
    <dbReference type="NCBI Taxonomy" id="153151"/>
    <lineage>
        <taxon>Bacteria</taxon>
        <taxon>Bacillati</taxon>
        <taxon>Bacillota</taxon>
        <taxon>Bacilli</taxon>
        <taxon>Bacillales</taxon>
        <taxon>Anoxybacillaceae</taxon>
        <taxon>Parageobacillus</taxon>
    </lineage>
</organism>
<dbReference type="Pfam" id="PF00578">
    <property type="entry name" value="AhpC-TSA"/>
    <property type="match status" value="1"/>
</dbReference>
<comment type="subunit">
    <text evidence="2">Monomer.</text>
</comment>
<dbReference type="EC" id="1.11.1.24" evidence="3"/>
<dbReference type="GO" id="GO:0008379">
    <property type="term" value="F:thioredoxin peroxidase activity"/>
    <property type="evidence" value="ECO:0007669"/>
    <property type="project" value="TreeGrafter"/>
</dbReference>
<reference evidence="14 15" key="1">
    <citation type="submission" date="2016-01" db="EMBL/GenBank/DDBJ databases">
        <title>Draft Genome Sequences of Seven Thermophilic Sporeformers Isolated from Foods.</title>
        <authorList>
            <person name="Berendsen E.M."/>
            <person name="Wells-Bennik M.H."/>
            <person name="Krawcyk A.O."/>
            <person name="De Jong A."/>
            <person name="Holsappel S."/>
            <person name="Eijlander R.T."/>
            <person name="Kuipers O.P."/>
        </authorList>
    </citation>
    <scope>NUCLEOTIDE SEQUENCE [LARGE SCALE GENOMIC DNA]</scope>
    <source>
        <strain evidence="14 15">B4110</strain>
    </source>
</reference>
<keyword evidence="5" id="KW-0049">Antioxidant</keyword>
<evidence type="ECO:0000256" key="11">
    <source>
        <dbReference type="ARBA" id="ARBA00041373"/>
    </source>
</evidence>
<evidence type="ECO:0000259" key="13">
    <source>
        <dbReference type="PROSITE" id="PS51352"/>
    </source>
</evidence>
<dbReference type="PATRIC" id="fig|153151.4.peg.82"/>
<comment type="caution">
    <text evidence="14">The sequence shown here is derived from an EMBL/GenBank/DDBJ whole genome shotgun (WGS) entry which is preliminary data.</text>
</comment>
<comment type="function">
    <text evidence="1">Thiol-specific peroxidase that catalyzes the reduction of hydrogen peroxide and organic hydroperoxides to water and alcohols, respectively. Plays a role in cell protection against oxidative stress by detoxifying peroxides and as sensor of hydrogen peroxide-mediated signaling events.</text>
</comment>
<evidence type="ECO:0000256" key="2">
    <source>
        <dbReference type="ARBA" id="ARBA00011245"/>
    </source>
</evidence>
<proteinExistence type="inferred from homology"/>
<dbReference type="PANTHER" id="PTHR42801">
    <property type="entry name" value="THIOREDOXIN-DEPENDENT PEROXIDE REDUCTASE"/>
    <property type="match status" value="1"/>
</dbReference>
<dbReference type="SUPFAM" id="SSF52833">
    <property type="entry name" value="Thioredoxin-like"/>
    <property type="match status" value="1"/>
</dbReference>
<evidence type="ECO:0000256" key="3">
    <source>
        <dbReference type="ARBA" id="ARBA00013017"/>
    </source>
</evidence>
<dbReference type="InterPro" id="IPR013766">
    <property type="entry name" value="Thioredoxin_domain"/>
</dbReference>
<evidence type="ECO:0000256" key="9">
    <source>
        <dbReference type="ARBA" id="ARBA00032824"/>
    </source>
</evidence>
<evidence type="ECO:0000313" key="15">
    <source>
        <dbReference type="Proteomes" id="UP000075324"/>
    </source>
</evidence>
<keyword evidence="7" id="KW-1015">Disulfide bond</keyword>
<evidence type="ECO:0000256" key="1">
    <source>
        <dbReference type="ARBA" id="ARBA00003330"/>
    </source>
</evidence>
<dbReference type="PROSITE" id="PS51352">
    <property type="entry name" value="THIOREDOXIN_2"/>
    <property type="match status" value="1"/>
</dbReference>
<dbReference type="InterPro" id="IPR050924">
    <property type="entry name" value="Peroxiredoxin_BCP/PrxQ"/>
</dbReference>
<feature type="domain" description="Thioredoxin" evidence="13">
    <location>
        <begin position="22"/>
        <end position="175"/>
    </location>
</feature>
<evidence type="ECO:0000256" key="10">
    <source>
        <dbReference type="ARBA" id="ARBA00038489"/>
    </source>
</evidence>
<evidence type="ECO:0000256" key="8">
    <source>
        <dbReference type="ARBA" id="ARBA00023284"/>
    </source>
</evidence>
<keyword evidence="8" id="KW-0676">Redox-active center</keyword>
<evidence type="ECO:0000256" key="6">
    <source>
        <dbReference type="ARBA" id="ARBA00023002"/>
    </source>
</evidence>
<sequence>MIVPFANLKAKEQYIGGKTMSLQIGQLAPDFTLPASNGEIVSLSDFRGKHVVLYFYPKDMTPGCTTEACDFRDHYEKFTETNTVILGVSTDSVERHKKFIEKYQLPFLLLSDEEHKVAEMYGVWKLKKNLGKEYMGIERSTFVIDRDGRLVKEWRGVKVKGHVEEALEYILENLT</sequence>
<evidence type="ECO:0000256" key="4">
    <source>
        <dbReference type="ARBA" id="ARBA00022559"/>
    </source>
</evidence>
<gene>
    <name evidence="14" type="ORF">B4110_0507</name>
</gene>
<keyword evidence="6 14" id="KW-0560">Oxidoreductase</keyword>
<name>A0A150MUP3_9BACL</name>
<dbReference type="Proteomes" id="UP000075324">
    <property type="component" value="Unassembled WGS sequence"/>
</dbReference>
<comment type="catalytic activity">
    <reaction evidence="12">
        <text>a hydroperoxide + [thioredoxin]-dithiol = an alcohol + [thioredoxin]-disulfide + H2O</text>
        <dbReference type="Rhea" id="RHEA:62620"/>
        <dbReference type="Rhea" id="RHEA-COMP:10698"/>
        <dbReference type="Rhea" id="RHEA-COMP:10700"/>
        <dbReference type="ChEBI" id="CHEBI:15377"/>
        <dbReference type="ChEBI" id="CHEBI:29950"/>
        <dbReference type="ChEBI" id="CHEBI:30879"/>
        <dbReference type="ChEBI" id="CHEBI:35924"/>
        <dbReference type="ChEBI" id="CHEBI:50058"/>
        <dbReference type="EC" id="1.11.1.24"/>
    </reaction>
</comment>
<dbReference type="AlphaFoldDB" id="A0A150MUP3"/>
<comment type="similarity">
    <text evidence="10">Belongs to the peroxiredoxin family. BCP/PrxQ subfamily.</text>
</comment>
<evidence type="ECO:0000313" key="14">
    <source>
        <dbReference type="EMBL" id="KYD28105.1"/>
    </source>
</evidence>
<dbReference type="GO" id="GO:0005737">
    <property type="term" value="C:cytoplasm"/>
    <property type="evidence" value="ECO:0007669"/>
    <property type="project" value="TreeGrafter"/>
</dbReference>
<dbReference type="GO" id="GO:0034599">
    <property type="term" value="P:cellular response to oxidative stress"/>
    <property type="evidence" value="ECO:0007669"/>
    <property type="project" value="TreeGrafter"/>
</dbReference>
<evidence type="ECO:0000256" key="7">
    <source>
        <dbReference type="ARBA" id="ARBA00023157"/>
    </source>
</evidence>
<dbReference type="PANTHER" id="PTHR42801:SF4">
    <property type="entry name" value="AHPC_TSA FAMILY PROTEIN"/>
    <property type="match status" value="1"/>
</dbReference>
<dbReference type="EMBL" id="LQYW01000084">
    <property type="protein sequence ID" value="KYD28105.1"/>
    <property type="molecule type" value="Genomic_DNA"/>
</dbReference>
<dbReference type="InterPro" id="IPR000866">
    <property type="entry name" value="AhpC/TSA"/>
</dbReference>
<dbReference type="NCBIfam" id="NF006960">
    <property type="entry name" value="PRK09437.1"/>
    <property type="match status" value="1"/>
</dbReference>
<dbReference type="InterPro" id="IPR036249">
    <property type="entry name" value="Thioredoxin-like_sf"/>
</dbReference>
<protein>
    <recommendedName>
        <fullName evidence="3">thioredoxin-dependent peroxiredoxin</fullName>
        <ecNumber evidence="3">1.11.1.24</ecNumber>
    </recommendedName>
    <alternativeName>
        <fullName evidence="11">Bacterioferritin comigratory protein</fullName>
    </alternativeName>
    <alternativeName>
        <fullName evidence="9">Thioredoxin peroxidase</fullName>
    </alternativeName>
</protein>
<accession>A0A150MUP3</accession>
<dbReference type="FunFam" id="3.40.30.10:FF:000007">
    <property type="entry name" value="Thioredoxin-dependent thiol peroxidase"/>
    <property type="match status" value="1"/>
</dbReference>
<evidence type="ECO:0000256" key="12">
    <source>
        <dbReference type="ARBA" id="ARBA00049091"/>
    </source>
</evidence>
<dbReference type="Gene3D" id="3.40.30.10">
    <property type="entry name" value="Glutaredoxin"/>
    <property type="match status" value="1"/>
</dbReference>